<reference evidence="8" key="1">
    <citation type="submission" date="2023-07" db="EMBL/GenBank/DDBJ databases">
        <title>Genomic Encyclopedia of Type Strains, Phase IV (KMG-IV): sequencing the most valuable type-strain genomes for metagenomic binning, comparative biology and taxonomic classification.</title>
        <authorList>
            <person name="Goeker M."/>
        </authorList>
    </citation>
    <scope>NUCLEOTIDE SEQUENCE</scope>
    <source>
        <strain evidence="8">DSM 24202</strain>
    </source>
</reference>
<evidence type="ECO:0000256" key="5">
    <source>
        <dbReference type="ARBA" id="ARBA00023136"/>
    </source>
</evidence>
<feature type="transmembrane region" description="Helical" evidence="7">
    <location>
        <begin position="259"/>
        <end position="286"/>
    </location>
</feature>
<feature type="transmembrane region" description="Helical" evidence="7">
    <location>
        <begin position="139"/>
        <end position="158"/>
    </location>
</feature>
<dbReference type="InterPro" id="IPR037272">
    <property type="entry name" value="SNS_sf"/>
</dbReference>
<comment type="caution">
    <text evidence="8">The sequence shown here is derived from an EMBL/GenBank/DDBJ whole genome shotgun (WGS) entry which is preliminary data.</text>
</comment>
<evidence type="ECO:0000256" key="7">
    <source>
        <dbReference type="SAM" id="Phobius"/>
    </source>
</evidence>
<evidence type="ECO:0000256" key="4">
    <source>
        <dbReference type="ARBA" id="ARBA00022989"/>
    </source>
</evidence>
<feature type="transmembrane region" description="Helical" evidence="7">
    <location>
        <begin position="391"/>
        <end position="409"/>
    </location>
</feature>
<dbReference type="GO" id="GO:0016020">
    <property type="term" value="C:membrane"/>
    <property type="evidence" value="ECO:0007669"/>
    <property type="project" value="UniProtKB-SubCell"/>
</dbReference>
<keyword evidence="9" id="KW-1185">Reference proteome</keyword>
<evidence type="ECO:0000313" key="8">
    <source>
        <dbReference type="EMBL" id="MDQ0288543.1"/>
    </source>
</evidence>
<feature type="transmembrane region" description="Helical" evidence="7">
    <location>
        <begin position="298"/>
        <end position="324"/>
    </location>
</feature>
<name>A0AAE3VDK2_9BACT</name>
<accession>A0AAE3VDK2</accession>
<dbReference type="Proteomes" id="UP001238163">
    <property type="component" value="Unassembled WGS sequence"/>
</dbReference>
<gene>
    <name evidence="8" type="ORF">J3R75_000650</name>
</gene>
<dbReference type="InterPro" id="IPR047218">
    <property type="entry name" value="YocR/YhdH-like"/>
</dbReference>
<dbReference type="PROSITE" id="PS00610">
    <property type="entry name" value="NA_NEUROTRAN_SYMP_1"/>
    <property type="match status" value="1"/>
</dbReference>
<evidence type="ECO:0000256" key="2">
    <source>
        <dbReference type="ARBA" id="ARBA00022448"/>
    </source>
</evidence>
<dbReference type="CDD" id="cd10336">
    <property type="entry name" value="SLC6sbd_Tyt1-Like"/>
    <property type="match status" value="1"/>
</dbReference>
<dbReference type="RefSeq" id="WP_307259870.1">
    <property type="nucleotide sequence ID" value="NZ_JAUSVL010000001.1"/>
</dbReference>
<feature type="transmembrane region" description="Helical" evidence="7">
    <location>
        <begin position="87"/>
        <end position="104"/>
    </location>
</feature>
<feature type="transmembrane region" description="Helical" evidence="7">
    <location>
        <begin position="220"/>
        <end position="239"/>
    </location>
</feature>
<proteinExistence type="inferred from homology"/>
<dbReference type="GO" id="GO:0015293">
    <property type="term" value="F:symporter activity"/>
    <property type="evidence" value="ECO:0007669"/>
    <property type="project" value="UniProtKB-KW"/>
</dbReference>
<evidence type="ECO:0000256" key="6">
    <source>
        <dbReference type="RuleBase" id="RU003732"/>
    </source>
</evidence>
<organism evidence="8 9">
    <name type="scientific">Oligosphaera ethanolica</name>
    <dbReference type="NCBI Taxonomy" id="760260"/>
    <lineage>
        <taxon>Bacteria</taxon>
        <taxon>Pseudomonadati</taxon>
        <taxon>Lentisphaerota</taxon>
        <taxon>Oligosphaeria</taxon>
        <taxon>Oligosphaerales</taxon>
        <taxon>Oligosphaeraceae</taxon>
        <taxon>Oligosphaera</taxon>
    </lineage>
</organism>
<dbReference type="PANTHER" id="PTHR42948:SF1">
    <property type="entry name" value="TRANSPORTER"/>
    <property type="match status" value="1"/>
</dbReference>
<evidence type="ECO:0000313" key="9">
    <source>
        <dbReference type="Proteomes" id="UP001238163"/>
    </source>
</evidence>
<dbReference type="PRINTS" id="PR00176">
    <property type="entry name" value="NANEUSMPORT"/>
</dbReference>
<keyword evidence="5 7" id="KW-0472">Membrane</keyword>
<dbReference type="InterPro" id="IPR000175">
    <property type="entry name" value="Na/ntran_symport"/>
</dbReference>
<feature type="transmembrane region" description="Helical" evidence="7">
    <location>
        <begin position="12"/>
        <end position="30"/>
    </location>
</feature>
<evidence type="ECO:0000256" key="3">
    <source>
        <dbReference type="ARBA" id="ARBA00022692"/>
    </source>
</evidence>
<feature type="transmembrane region" description="Helical" evidence="7">
    <location>
        <begin position="506"/>
        <end position="532"/>
    </location>
</feature>
<dbReference type="Pfam" id="PF00209">
    <property type="entry name" value="SNF"/>
    <property type="match status" value="2"/>
</dbReference>
<feature type="transmembrane region" description="Helical" evidence="7">
    <location>
        <begin position="355"/>
        <end position="379"/>
    </location>
</feature>
<dbReference type="EMBL" id="JAUSVL010000001">
    <property type="protein sequence ID" value="MDQ0288543.1"/>
    <property type="molecule type" value="Genomic_DNA"/>
</dbReference>
<keyword evidence="2 6" id="KW-0813">Transport</keyword>
<keyword evidence="3 6" id="KW-0812">Transmembrane</keyword>
<feature type="transmembrane region" description="Helical" evidence="7">
    <location>
        <begin position="110"/>
        <end position="127"/>
    </location>
</feature>
<keyword evidence="4 7" id="KW-1133">Transmembrane helix</keyword>
<dbReference type="SUPFAM" id="SSF161070">
    <property type="entry name" value="SNF-like"/>
    <property type="match status" value="2"/>
</dbReference>
<evidence type="ECO:0000256" key="1">
    <source>
        <dbReference type="ARBA" id="ARBA00004141"/>
    </source>
</evidence>
<protein>
    <recommendedName>
        <fullName evidence="6">Transporter</fullName>
    </recommendedName>
</protein>
<comment type="similarity">
    <text evidence="6">Belongs to the sodium:neurotransmitter symporter (SNF) (TC 2.A.22) family.</text>
</comment>
<feature type="transmembrane region" description="Helical" evidence="7">
    <location>
        <begin position="444"/>
        <end position="463"/>
    </location>
</feature>
<feature type="transmembrane region" description="Helical" evidence="7">
    <location>
        <begin position="189"/>
        <end position="208"/>
    </location>
</feature>
<dbReference type="NCBIfam" id="NF037979">
    <property type="entry name" value="Na_transp"/>
    <property type="match status" value="1"/>
</dbReference>
<dbReference type="PANTHER" id="PTHR42948">
    <property type="entry name" value="TRANSPORTER"/>
    <property type="match status" value="1"/>
</dbReference>
<dbReference type="AlphaFoldDB" id="A0AAE3VDK2"/>
<sequence length="535" mass="57378">MAKEAREQWSGNWGFLMSLAGSAIGLGNIWKFPYITGVYGGGAFVLLYLGCIALVGLPITICELTLGRASGKNPIAAYATLAAPRSTWTEAIAGLLLLTGAVLITFEHYGVGFLTIILGLFALWKGWRFIGFICGVLPPFLILAYYGVVGGWTIIYIIRALSGQLNFAAPEDAIAAFSTLESPQGRYCLYAIAGQLGFMVLCGAVVWAGVKKGIERWSKILMPMLFALVAILILRGISLPDAARGLKFFLYPDFSKLNAEAFLVALGHAFFTLSLGMGITIVYGSYLKKDTDIVRSSLQLIGLDTLIAMMAGVAIFPVVFAMGFEPAAGPGLTFHILPTAFNLLPGGLGAMWNTMFFLALAIAALTSGVSLLEVVVSAILDSSDMRRHHAVLLSVAAISLVGMVVAVSVSNWEHVPGVDALFMHIFSFSGASMFDFLDQISSNWLLPLSGFVSAVFVGWVWGIDKAMAEIREGAGSELDESAIVLLAGLHRDERYRRGGIFHLSPAILFGIFVRLVTPILVLVTFLNAIGVIKLV</sequence>
<feature type="transmembrane region" description="Helical" evidence="7">
    <location>
        <begin position="42"/>
        <end position="66"/>
    </location>
</feature>
<comment type="subcellular location">
    <subcellularLocation>
        <location evidence="1">Membrane</location>
        <topology evidence="1">Multi-pass membrane protein</topology>
    </subcellularLocation>
</comment>
<keyword evidence="6" id="KW-0769">Symport</keyword>
<dbReference type="PROSITE" id="PS50267">
    <property type="entry name" value="NA_NEUROTRAN_SYMP_3"/>
    <property type="match status" value="1"/>
</dbReference>